<dbReference type="InterPro" id="IPR018060">
    <property type="entry name" value="HTH_AraC"/>
</dbReference>
<dbReference type="EMBL" id="PTJA01000002">
    <property type="protein sequence ID" value="PPK82322.1"/>
    <property type="molecule type" value="Genomic_DNA"/>
</dbReference>
<dbReference type="InterPro" id="IPR037923">
    <property type="entry name" value="HTH-like"/>
</dbReference>
<organism evidence="5 6">
    <name type="scientific">Lacrimispora xylanisolvens</name>
    <dbReference type="NCBI Taxonomy" id="384636"/>
    <lineage>
        <taxon>Bacteria</taxon>
        <taxon>Bacillati</taxon>
        <taxon>Bacillota</taxon>
        <taxon>Clostridia</taxon>
        <taxon>Lachnospirales</taxon>
        <taxon>Lachnospiraceae</taxon>
        <taxon>Lacrimispora</taxon>
    </lineage>
</organism>
<dbReference type="PRINTS" id="PR00032">
    <property type="entry name" value="HTHARAC"/>
</dbReference>
<dbReference type="RefSeq" id="WP_104434672.1">
    <property type="nucleotide sequence ID" value="NZ_PTJA01000002.1"/>
</dbReference>
<evidence type="ECO:0000313" key="5">
    <source>
        <dbReference type="EMBL" id="PPK82322.1"/>
    </source>
</evidence>
<name>A0A2S6HWE3_9FIRM</name>
<dbReference type="PANTHER" id="PTHR43280">
    <property type="entry name" value="ARAC-FAMILY TRANSCRIPTIONAL REGULATOR"/>
    <property type="match status" value="1"/>
</dbReference>
<dbReference type="InterPro" id="IPR020449">
    <property type="entry name" value="Tscrpt_reg_AraC-type_HTH"/>
</dbReference>
<dbReference type="SUPFAM" id="SSF46689">
    <property type="entry name" value="Homeodomain-like"/>
    <property type="match status" value="1"/>
</dbReference>
<accession>A0A2S6HWE3</accession>
<evidence type="ECO:0000256" key="3">
    <source>
        <dbReference type="ARBA" id="ARBA00023163"/>
    </source>
</evidence>
<dbReference type="InterPro" id="IPR014710">
    <property type="entry name" value="RmlC-like_jellyroll"/>
</dbReference>
<dbReference type="PROSITE" id="PS01124">
    <property type="entry name" value="HTH_ARAC_FAMILY_2"/>
    <property type="match status" value="1"/>
</dbReference>
<proteinExistence type="predicted"/>
<keyword evidence="6" id="KW-1185">Reference proteome</keyword>
<dbReference type="SUPFAM" id="SSF51215">
    <property type="entry name" value="Regulatory protein AraC"/>
    <property type="match status" value="1"/>
</dbReference>
<dbReference type="GO" id="GO:0043565">
    <property type="term" value="F:sequence-specific DNA binding"/>
    <property type="evidence" value="ECO:0007669"/>
    <property type="project" value="InterPro"/>
</dbReference>
<dbReference type="Pfam" id="PF02311">
    <property type="entry name" value="AraC_binding"/>
    <property type="match status" value="1"/>
</dbReference>
<dbReference type="OrthoDB" id="717811at2"/>
<dbReference type="Proteomes" id="UP000237749">
    <property type="component" value="Unassembled WGS sequence"/>
</dbReference>
<reference evidence="5 6" key="1">
    <citation type="submission" date="2018-02" db="EMBL/GenBank/DDBJ databases">
        <title>Genomic Encyclopedia of Archaeal and Bacterial Type Strains, Phase II (KMG-II): from individual species to whole genera.</title>
        <authorList>
            <person name="Goeker M."/>
        </authorList>
    </citation>
    <scope>NUCLEOTIDE SEQUENCE [LARGE SCALE GENOMIC DNA]</scope>
    <source>
        <strain evidence="5 6">DSM 3808</strain>
    </source>
</reference>
<dbReference type="Pfam" id="PF12833">
    <property type="entry name" value="HTH_18"/>
    <property type="match status" value="1"/>
</dbReference>
<dbReference type="SMART" id="SM00342">
    <property type="entry name" value="HTH_ARAC"/>
    <property type="match status" value="1"/>
</dbReference>
<protein>
    <submittedName>
        <fullName evidence="5">AraC-like DNA-binding protein</fullName>
    </submittedName>
</protein>
<dbReference type="GO" id="GO:0003700">
    <property type="term" value="F:DNA-binding transcription factor activity"/>
    <property type="evidence" value="ECO:0007669"/>
    <property type="project" value="InterPro"/>
</dbReference>
<keyword evidence="2 5" id="KW-0238">DNA-binding</keyword>
<gene>
    <name evidence="5" type="ORF">BXY41_1028</name>
</gene>
<dbReference type="AlphaFoldDB" id="A0A2S6HWE3"/>
<dbReference type="Gene3D" id="1.10.10.60">
    <property type="entry name" value="Homeodomain-like"/>
    <property type="match status" value="2"/>
</dbReference>
<dbReference type="InterPro" id="IPR003313">
    <property type="entry name" value="AraC-bd"/>
</dbReference>
<keyword evidence="3" id="KW-0804">Transcription</keyword>
<sequence length="350" mass="41475">MNDKKIAKSEVMQHLKEYNDKEIFYHHYASIYNDKEALKHFLEQHDPARLIKERIYIKEILPKSYEAFNGEESMWESLETDIYIEKYCRLMPHLSAIHDFFEIVYVVDNNMQIEIGENPLTLQPGDVCFISPGILHTPYVMEETIALQMTVRKSTFRKEFFRCLAGNSLTSDFFLNALYSQNGGSVLLFHMDSDEEIKNVFLQMYQENYNQYAGFQNVMNNLFEILLCYLLRCDPAEIEIIRDCQKADTRMTQILQYIENNCERVTIADLSQKFHLTKTYLSKYITHKTGKSFRSILQEIRLEKARSMLCSSNLLIEDISEAVGYHNVEHFIRLFKQRYQKTPNQFRKDK</sequence>
<feature type="domain" description="HTH araC/xylS-type" evidence="4">
    <location>
        <begin position="252"/>
        <end position="349"/>
    </location>
</feature>
<evidence type="ECO:0000259" key="4">
    <source>
        <dbReference type="PROSITE" id="PS01124"/>
    </source>
</evidence>
<dbReference type="Gene3D" id="2.60.120.10">
    <property type="entry name" value="Jelly Rolls"/>
    <property type="match status" value="1"/>
</dbReference>
<comment type="caution">
    <text evidence="5">The sequence shown here is derived from an EMBL/GenBank/DDBJ whole genome shotgun (WGS) entry which is preliminary data.</text>
</comment>
<dbReference type="PROSITE" id="PS00041">
    <property type="entry name" value="HTH_ARAC_FAMILY_1"/>
    <property type="match status" value="1"/>
</dbReference>
<evidence type="ECO:0000313" key="6">
    <source>
        <dbReference type="Proteomes" id="UP000237749"/>
    </source>
</evidence>
<dbReference type="InterPro" id="IPR018062">
    <property type="entry name" value="HTH_AraC-typ_CS"/>
</dbReference>
<dbReference type="InterPro" id="IPR009057">
    <property type="entry name" value="Homeodomain-like_sf"/>
</dbReference>
<keyword evidence="1" id="KW-0805">Transcription regulation</keyword>
<dbReference type="PANTHER" id="PTHR43280:SF2">
    <property type="entry name" value="HTH-TYPE TRANSCRIPTIONAL REGULATOR EXSA"/>
    <property type="match status" value="1"/>
</dbReference>
<evidence type="ECO:0000256" key="2">
    <source>
        <dbReference type="ARBA" id="ARBA00023125"/>
    </source>
</evidence>
<evidence type="ECO:0000256" key="1">
    <source>
        <dbReference type="ARBA" id="ARBA00023015"/>
    </source>
</evidence>